<evidence type="ECO:0008006" key="2">
    <source>
        <dbReference type="Google" id="ProtNLM"/>
    </source>
</evidence>
<protein>
    <recommendedName>
        <fullName evidence="2">Curlin associated</fullName>
    </recommendedName>
</protein>
<accession>A0A6J5TA70</accession>
<proteinExistence type="predicted"/>
<sequence length="322" mass="33462">MATTMKLLIATVAFLIAGFGGCNKVHAASVGQAMNVSGAGSEYIFVYRGNNPNEFDALVAQGLNNLSGWLANCVSSNCTKPTLIIDHATLPDPDYLFLYTRDASGAVASPDSGQWYSFNSPPPPPAPLCCGGSATVLSNQTNVARAQSFITRPTRDSQIYIEQIGENNSITVQSSGTVNNYVKYVGNGSNNNIEVTQGSNTPSGANYTDLHIVGNSNTALILQQGSGGVKGAFVNVQDNNNVLTLQQTGAGNHYAEVSLTGGNKTVDILQSGPASHMANVTLTGLPASLNLQQTGSAQQSYSINFNCATSGGCAPISVKQGQ</sequence>
<gene>
    <name evidence="1" type="ORF">UFOVP71_354</name>
</gene>
<dbReference type="PROSITE" id="PS51257">
    <property type="entry name" value="PROKAR_LIPOPROTEIN"/>
    <property type="match status" value="1"/>
</dbReference>
<dbReference type="EMBL" id="LR797824">
    <property type="protein sequence ID" value="CAB4241816.1"/>
    <property type="molecule type" value="Genomic_DNA"/>
</dbReference>
<name>A0A6J5TA70_9CAUD</name>
<organism evidence="1">
    <name type="scientific">uncultured Caudovirales phage</name>
    <dbReference type="NCBI Taxonomy" id="2100421"/>
    <lineage>
        <taxon>Viruses</taxon>
        <taxon>Duplodnaviria</taxon>
        <taxon>Heunggongvirae</taxon>
        <taxon>Uroviricota</taxon>
        <taxon>Caudoviricetes</taxon>
        <taxon>Peduoviridae</taxon>
        <taxon>Maltschvirus</taxon>
        <taxon>Maltschvirus maltsch</taxon>
    </lineage>
</organism>
<reference evidence="1" key="1">
    <citation type="submission" date="2020-05" db="EMBL/GenBank/DDBJ databases">
        <authorList>
            <person name="Chiriac C."/>
            <person name="Salcher M."/>
            <person name="Ghai R."/>
            <person name="Kavagutti S V."/>
        </authorList>
    </citation>
    <scope>NUCLEOTIDE SEQUENCE</scope>
</reference>
<evidence type="ECO:0000313" key="1">
    <source>
        <dbReference type="EMBL" id="CAB4241816.1"/>
    </source>
</evidence>